<dbReference type="GO" id="GO:0046677">
    <property type="term" value="P:response to antibiotic"/>
    <property type="evidence" value="ECO:0007669"/>
    <property type="project" value="TreeGrafter"/>
</dbReference>
<dbReference type="PATRIC" id="fig|1121451.3.peg.1446"/>
<feature type="domain" description="Multidrug resistance protein MdtA-like barrel-sandwich hybrid" evidence="4">
    <location>
        <begin position="74"/>
        <end position="209"/>
    </location>
</feature>
<dbReference type="InterPro" id="IPR058627">
    <property type="entry name" value="MdtA-like_C"/>
</dbReference>
<dbReference type="InterPro" id="IPR058625">
    <property type="entry name" value="MdtA-like_BSH"/>
</dbReference>
<dbReference type="Gene3D" id="2.40.420.20">
    <property type="match status" value="1"/>
</dbReference>
<dbReference type="Gene3D" id="1.10.287.470">
    <property type="entry name" value="Helix hairpin bin"/>
    <property type="match status" value="1"/>
</dbReference>
<reference evidence="7 8" key="1">
    <citation type="submission" date="2012-10" db="EMBL/GenBank/DDBJ databases">
        <authorList>
            <person name="Genoscope - CEA"/>
        </authorList>
    </citation>
    <scope>NUCLEOTIDE SEQUENCE [LARGE SCALE GENOMIC DNA]</scope>
    <source>
        <strain evidence="8">AM13 / DSM 14728</strain>
    </source>
</reference>
<dbReference type="Gene3D" id="2.40.50.100">
    <property type="match status" value="1"/>
</dbReference>
<evidence type="ECO:0000256" key="2">
    <source>
        <dbReference type="ARBA" id="ARBA00009477"/>
    </source>
</evidence>
<dbReference type="InterPro" id="IPR058624">
    <property type="entry name" value="MdtA-like_HH"/>
</dbReference>
<dbReference type="GO" id="GO:0030313">
    <property type="term" value="C:cell envelope"/>
    <property type="evidence" value="ECO:0007669"/>
    <property type="project" value="UniProtKB-SubCell"/>
</dbReference>
<dbReference type="KEGG" id="dhy:DESAM_21193"/>
<dbReference type="InterPro" id="IPR006143">
    <property type="entry name" value="RND_pump_MFP"/>
</dbReference>
<evidence type="ECO:0000259" key="5">
    <source>
        <dbReference type="Pfam" id="PF25944"/>
    </source>
</evidence>
<dbReference type="InterPro" id="IPR058626">
    <property type="entry name" value="MdtA-like_b-barrel"/>
</dbReference>
<evidence type="ECO:0000259" key="6">
    <source>
        <dbReference type="Pfam" id="PF25967"/>
    </source>
</evidence>
<evidence type="ECO:0000313" key="8">
    <source>
        <dbReference type="Proteomes" id="UP000010808"/>
    </source>
</evidence>
<dbReference type="RefSeq" id="WP_015336078.1">
    <property type="nucleotide sequence ID" value="NC_020055.1"/>
</dbReference>
<dbReference type="EMBL" id="FO203522">
    <property type="protein sequence ID" value="CCO23474.1"/>
    <property type="molecule type" value="Genomic_DNA"/>
</dbReference>
<evidence type="ECO:0000259" key="3">
    <source>
        <dbReference type="Pfam" id="PF25876"/>
    </source>
</evidence>
<sequence>MDLLSIMAVKSSRPSKVVFLFLVLFLFAVLSGCIGEDSKVKAAAEAVPVKVIKISEQVFQVRGEYVAQVQAMKTVEIRARVQGHLKERLFEEGQVVEKGQLLFIIDRRPYEEVLKRAEAELASSRATLSKAEKDYIRFKALFDQGAVSREEYDSKITDKRVYEANVSNAKAEVEQANLDLGFTKIYSPMKGLIGRTQVNLGSLIAKESTVLVTVSSIDPVYVNFSIPEKEYLFAVKEIEARKKKGMAEKHTQLQIILADGQLYNYNGTLNMADRAVDSSTGTLGLRAEFPNPDKMLRDGQYAKVVALLKVYDHALVVPSRAVLDVQGRKSLLTVAANGTVVEKAVQIDYSSDHNTVIGKGLSAGDLVIADGVNRIRPGILVDPEIVEPVKPVSSVPEQ</sequence>
<dbReference type="GO" id="GO:0005886">
    <property type="term" value="C:plasma membrane"/>
    <property type="evidence" value="ECO:0007669"/>
    <property type="project" value="TreeGrafter"/>
</dbReference>
<dbReference type="STRING" id="1121451.DESAM_21193"/>
<dbReference type="PANTHER" id="PTHR30158">
    <property type="entry name" value="ACRA/E-RELATED COMPONENT OF DRUG EFFLUX TRANSPORTER"/>
    <property type="match status" value="1"/>
</dbReference>
<dbReference type="Pfam" id="PF25944">
    <property type="entry name" value="Beta-barrel_RND"/>
    <property type="match status" value="1"/>
</dbReference>
<proteinExistence type="inferred from homology"/>
<dbReference type="Pfam" id="PF25917">
    <property type="entry name" value="BSH_RND"/>
    <property type="match status" value="1"/>
</dbReference>
<dbReference type="NCBIfam" id="TIGR01730">
    <property type="entry name" value="RND_mfp"/>
    <property type="match status" value="1"/>
</dbReference>
<dbReference type="Pfam" id="PF25967">
    <property type="entry name" value="RND-MFP_C"/>
    <property type="match status" value="1"/>
</dbReference>
<name>L0R9Q2_9BACT</name>
<gene>
    <name evidence="7" type="ORF">DESAM_21193</name>
</gene>
<feature type="domain" description="Multidrug resistance protein MdtA-like C-terminal permuted SH3" evidence="6">
    <location>
        <begin position="314"/>
        <end position="374"/>
    </location>
</feature>
<evidence type="ECO:0000259" key="4">
    <source>
        <dbReference type="Pfam" id="PF25917"/>
    </source>
</evidence>
<accession>L0R9Q2</accession>
<dbReference type="Proteomes" id="UP000010808">
    <property type="component" value="Chromosome"/>
</dbReference>
<dbReference type="Pfam" id="PF25876">
    <property type="entry name" value="HH_MFP_RND"/>
    <property type="match status" value="1"/>
</dbReference>
<dbReference type="eggNOG" id="COG0845">
    <property type="taxonomic scope" value="Bacteria"/>
</dbReference>
<comment type="subcellular location">
    <subcellularLocation>
        <location evidence="1">Cell envelope</location>
    </subcellularLocation>
</comment>
<dbReference type="GO" id="GO:0022857">
    <property type="term" value="F:transmembrane transporter activity"/>
    <property type="evidence" value="ECO:0007669"/>
    <property type="project" value="InterPro"/>
</dbReference>
<feature type="domain" description="Multidrug resistance protein MdtA-like beta-barrel" evidence="5">
    <location>
        <begin position="219"/>
        <end position="304"/>
    </location>
</feature>
<comment type="similarity">
    <text evidence="2">Belongs to the membrane fusion protein (MFP) (TC 8.A.1) family.</text>
</comment>
<organism evidence="7 8">
    <name type="scientific">Maridesulfovibrio hydrothermalis AM13 = DSM 14728</name>
    <dbReference type="NCBI Taxonomy" id="1121451"/>
    <lineage>
        <taxon>Bacteria</taxon>
        <taxon>Pseudomonadati</taxon>
        <taxon>Thermodesulfobacteriota</taxon>
        <taxon>Desulfovibrionia</taxon>
        <taxon>Desulfovibrionales</taxon>
        <taxon>Desulfovibrionaceae</taxon>
        <taxon>Maridesulfovibrio</taxon>
    </lineage>
</organism>
<evidence type="ECO:0000313" key="7">
    <source>
        <dbReference type="EMBL" id="CCO23474.1"/>
    </source>
</evidence>
<protein>
    <submittedName>
        <fullName evidence="7">Efflux transporter, RND family, MFP subunit</fullName>
    </submittedName>
</protein>
<dbReference type="HOGENOM" id="CLU_018816_2_1_7"/>
<dbReference type="AlphaFoldDB" id="L0R9Q2"/>
<evidence type="ECO:0000256" key="1">
    <source>
        <dbReference type="ARBA" id="ARBA00004196"/>
    </source>
</evidence>
<keyword evidence="8" id="KW-1185">Reference proteome</keyword>
<feature type="domain" description="Multidrug resistance protein MdtA-like alpha-helical hairpin" evidence="3">
    <location>
        <begin position="114"/>
        <end position="183"/>
    </location>
</feature>
<dbReference type="Gene3D" id="2.40.30.170">
    <property type="match status" value="1"/>
</dbReference>
<dbReference type="SUPFAM" id="SSF111369">
    <property type="entry name" value="HlyD-like secretion proteins"/>
    <property type="match status" value="1"/>
</dbReference>